<dbReference type="AlphaFoldDB" id="A0A3N4G7S1"/>
<name>A0A3N4G7S1_9ACTN</name>
<accession>A0A3N4G7S1</accession>
<comment type="caution">
    <text evidence="1">The sequence shown here is derived from an EMBL/GenBank/DDBJ whole genome shotgun (WGS) entry which is preliminary data.</text>
</comment>
<dbReference type="EMBL" id="RKMH01000016">
    <property type="protein sequence ID" value="RPA57447.1"/>
    <property type="molecule type" value="Genomic_DNA"/>
</dbReference>
<gene>
    <name evidence="1" type="ORF">EF294_18165</name>
</gene>
<protein>
    <submittedName>
        <fullName evidence="1">DUF1269 domain-containing protein</fullName>
    </submittedName>
</protein>
<evidence type="ECO:0000313" key="2">
    <source>
        <dbReference type="Proteomes" id="UP000267536"/>
    </source>
</evidence>
<evidence type="ECO:0000313" key="1">
    <source>
        <dbReference type="EMBL" id="RPA57447.1"/>
    </source>
</evidence>
<proteinExistence type="predicted"/>
<sequence length="142" mass="14971">MSADDVPLGPIDYLVVEFPSDARFDGSALAHLRDLVERDVIAVLDLAFVRRDAEKVVAIDITELGLDGDIDVSLFAEAASGLIGDDDLAEAAGILEPGHAAATIVYDNRWAAPFVGALNRTAVQVVASGRIPVADFLAALDR</sequence>
<dbReference type="OrthoDB" id="1779644at2"/>
<dbReference type="Proteomes" id="UP000267536">
    <property type="component" value="Unassembled WGS sequence"/>
</dbReference>
<keyword evidence="2" id="KW-1185">Reference proteome</keyword>
<reference evidence="1 2" key="1">
    <citation type="submission" date="2018-11" db="EMBL/GenBank/DDBJ databases">
        <title>Draft genome sequence of Gordonia sp. RS15-1S isolated from rice stems.</title>
        <authorList>
            <person name="Muangham S."/>
        </authorList>
    </citation>
    <scope>NUCLEOTIDE SEQUENCE [LARGE SCALE GENOMIC DNA]</scope>
    <source>
        <strain evidence="1 2">RS15-1S</strain>
    </source>
</reference>
<dbReference type="Pfam" id="PF19850">
    <property type="entry name" value="DUF6325"/>
    <property type="match status" value="1"/>
</dbReference>
<organism evidence="1 2">
    <name type="scientific">Gordonia oryzae</name>
    <dbReference type="NCBI Taxonomy" id="2487349"/>
    <lineage>
        <taxon>Bacteria</taxon>
        <taxon>Bacillati</taxon>
        <taxon>Actinomycetota</taxon>
        <taxon>Actinomycetes</taxon>
        <taxon>Mycobacteriales</taxon>
        <taxon>Gordoniaceae</taxon>
        <taxon>Gordonia</taxon>
    </lineage>
</organism>
<dbReference type="InterPro" id="IPR046288">
    <property type="entry name" value="DUF6325"/>
</dbReference>